<accession>A0A2N0P6H6</accession>
<reference evidence="1 2" key="2">
    <citation type="submission" date="2017-09" db="EMBL/GenBank/DDBJ databases">
        <title>Extensive intraspecific genome diversity in a model arbuscular mycorrhizal fungus.</title>
        <authorList>
            <person name="Chen E.C."/>
            <person name="Morin E."/>
            <person name="Beaudet D."/>
            <person name="Noel J."/>
            <person name="Ndikumana S."/>
            <person name="Charron P."/>
            <person name="St-Onge C."/>
            <person name="Giorgi J."/>
            <person name="Grigoriev I.V."/>
            <person name="Roux C."/>
            <person name="Martin F.M."/>
            <person name="Corradi N."/>
        </authorList>
    </citation>
    <scope>NUCLEOTIDE SEQUENCE [LARGE SCALE GENOMIC DNA]</scope>
    <source>
        <strain evidence="1 2">A5</strain>
    </source>
</reference>
<evidence type="ECO:0000313" key="1">
    <source>
        <dbReference type="EMBL" id="PKC02422.1"/>
    </source>
</evidence>
<proteinExistence type="predicted"/>
<dbReference type="AlphaFoldDB" id="A0A2N0P6H6"/>
<comment type="caution">
    <text evidence="1">The sequence shown here is derived from an EMBL/GenBank/DDBJ whole genome shotgun (WGS) entry which is preliminary data.</text>
</comment>
<dbReference type="VEuPathDB" id="FungiDB:RhiirFUN_008335"/>
<dbReference type="Proteomes" id="UP000232722">
    <property type="component" value="Unassembled WGS sequence"/>
</dbReference>
<dbReference type="VEuPathDB" id="FungiDB:RhiirFUN_013446"/>
<protein>
    <submittedName>
        <fullName evidence="1">Uncharacterized protein</fullName>
    </submittedName>
</protein>
<reference evidence="1 2" key="1">
    <citation type="submission" date="2016-04" db="EMBL/GenBank/DDBJ databases">
        <title>Genome analyses suggest a sexual origin of heterokaryosis in a supposedly ancient asexual fungus.</title>
        <authorList>
            <person name="Ropars J."/>
            <person name="Sedzielewska K."/>
            <person name="Noel J."/>
            <person name="Charron P."/>
            <person name="Farinelli L."/>
            <person name="Marton T."/>
            <person name="Kruger M."/>
            <person name="Pelin A."/>
            <person name="Brachmann A."/>
            <person name="Corradi N."/>
        </authorList>
    </citation>
    <scope>NUCLEOTIDE SEQUENCE [LARGE SCALE GENOMIC DNA]</scope>
    <source>
        <strain evidence="1 2">A5</strain>
    </source>
</reference>
<dbReference type="VEuPathDB" id="FungiDB:RhiirA1_463637"/>
<dbReference type="InterPro" id="IPR036397">
    <property type="entry name" value="RNaseH_sf"/>
</dbReference>
<organism evidence="1 2">
    <name type="scientific">Rhizophagus irregularis</name>
    <dbReference type="NCBI Taxonomy" id="588596"/>
    <lineage>
        <taxon>Eukaryota</taxon>
        <taxon>Fungi</taxon>
        <taxon>Fungi incertae sedis</taxon>
        <taxon>Mucoromycota</taxon>
        <taxon>Glomeromycotina</taxon>
        <taxon>Glomeromycetes</taxon>
        <taxon>Glomerales</taxon>
        <taxon>Glomeraceae</taxon>
        <taxon>Rhizophagus</taxon>
    </lineage>
</organism>
<dbReference type="VEuPathDB" id="FungiDB:RhiirA1_464921"/>
<dbReference type="GO" id="GO:0003676">
    <property type="term" value="F:nucleic acid binding"/>
    <property type="evidence" value="ECO:0007669"/>
    <property type="project" value="InterPro"/>
</dbReference>
<gene>
    <name evidence="1" type="ORF">RhiirA5_425244</name>
</gene>
<dbReference type="Gene3D" id="3.30.420.10">
    <property type="entry name" value="Ribonuclease H-like superfamily/Ribonuclease H"/>
    <property type="match status" value="1"/>
</dbReference>
<dbReference type="VEuPathDB" id="FungiDB:FUN_003960"/>
<evidence type="ECO:0000313" key="2">
    <source>
        <dbReference type="Proteomes" id="UP000232722"/>
    </source>
</evidence>
<dbReference type="EMBL" id="LLXJ01001385">
    <property type="protein sequence ID" value="PKC02422.1"/>
    <property type="molecule type" value="Genomic_DNA"/>
</dbReference>
<name>A0A2N0P6H6_9GLOM</name>
<sequence length="407" mass="48213">MKLLNIFQIQLPDFPPMLYRKDIYLTPRLLIATDVALIASWIDKKKGTPYHFKDLPFKFNLISRASRDESEIIGGYNPLEWCRTKMVADERSLESILKRKQSFGVGMATVGHVQLVKVKAHNDSEYNNMVDNLAKDAVSKDPIYIDPRLLMETQWIEEFFNLHRNECWNNSETLAEIEWPYTFRVLKGNMELTNFSEHELNSFKVKIRTEELPTLDNLIKRKPHVYSSKWKCPMCLKDDETYSHLWKCEHLRQVNQNMIGKLQQYIQDLILTNSQEENLNSENILKEILLCRIWDFNKTYNLSMLAKGFVHIDLVNLFKSYKIIDKDRVRLLDSLINKLIFNFKIFIWKYRNVKLVDLEHQKGINAKMKRSANKSKFVINKLDKIVSSHWELWNSLVFDKGGHWSNF</sequence>